<dbReference type="AlphaFoldDB" id="A0A0F4GE23"/>
<dbReference type="EMBL" id="LAFY01004059">
    <property type="protein sequence ID" value="KJX95663.1"/>
    <property type="molecule type" value="Genomic_DNA"/>
</dbReference>
<accession>A0A0F4GE23</accession>
<sequence length="595" mass="68870">MKTAVSIQRLYSKEQRYAKAQLKEIKAFDSKLWQEITVLKKAIRNEENPELKAQWKSRLFELESLLNVAPAKKSNLEARLKYRGKILLKLYEDIGAFLDQAMVEANLADLDYDQELPIEKLDIDEQCLQRIQDQDYADPEYAAELAGPRIPDEYYGAVVEGVAAPQSPWPAEQKAEHADLVGDAQAVEQDAAAIEDEPVKRNNYIRIFPEDLEDYTPGPVRFISATDGYNPVVALLMRHDLAQFIKRTIKLQRMYDQMERQGKLQLEELERYEKELRREIRIRKMAPSEAGSDGELPTAKKELKTLKSLLEVVPVEKELLQNRLRYKGDLLLEANHDVTKFLDEAFVAALLYEPKVDEEEQIEIFNLEERFQTLHAESYPEEAKFLPVQEFEEMRVCDKPAEPTLEETAKHDAMVKLWEARKSLETAQQEFDEKDDRRAWELHQRRTEEMSGEASFDATEEDFDIRWVACNRELTRNLIDAEEFFSAAEAKAVELGCELPQDTEGYYGGEGFIEYYESDHIVDGDFSEDPRVGRWISELPDVLNKDPEAMSEARGEICEWECREVEISDSLSAVDYDCKRSKIDAYEQACRANRE</sequence>
<organism evidence="1 2">
    <name type="scientific">Zymoseptoria brevis</name>
    <dbReference type="NCBI Taxonomy" id="1047168"/>
    <lineage>
        <taxon>Eukaryota</taxon>
        <taxon>Fungi</taxon>
        <taxon>Dikarya</taxon>
        <taxon>Ascomycota</taxon>
        <taxon>Pezizomycotina</taxon>
        <taxon>Dothideomycetes</taxon>
        <taxon>Dothideomycetidae</taxon>
        <taxon>Mycosphaerellales</taxon>
        <taxon>Mycosphaerellaceae</taxon>
        <taxon>Zymoseptoria</taxon>
    </lineage>
</organism>
<keyword evidence="2" id="KW-1185">Reference proteome</keyword>
<evidence type="ECO:0000313" key="1">
    <source>
        <dbReference type="EMBL" id="KJX95663.1"/>
    </source>
</evidence>
<dbReference type="OrthoDB" id="5391053at2759"/>
<protein>
    <submittedName>
        <fullName evidence="1">Uncharacterized protein</fullName>
    </submittedName>
</protein>
<comment type="caution">
    <text evidence="1">The sequence shown here is derived from an EMBL/GenBank/DDBJ whole genome shotgun (WGS) entry which is preliminary data.</text>
</comment>
<evidence type="ECO:0000313" key="2">
    <source>
        <dbReference type="Proteomes" id="UP000033647"/>
    </source>
</evidence>
<gene>
    <name evidence="1" type="ORF">TI39_contig4099g00023</name>
</gene>
<name>A0A0F4GE23_9PEZI</name>
<dbReference type="Proteomes" id="UP000033647">
    <property type="component" value="Unassembled WGS sequence"/>
</dbReference>
<proteinExistence type="predicted"/>
<reference evidence="1 2" key="1">
    <citation type="submission" date="2015-03" db="EMBL/GenBank/DDBJ databases">
        <title>RNA-seq based gene annotation and comparative genomics of four Zymoseptoria species reveal species-specific pathogenicity related genes and transposable element activity.</title>
        <authorList>
            <person name="Grandaubert J."/>
            <person name="Bhattacharyya A."/>
            <person name="Stukenbrock E.H."/>
        </authorList>
    </citation>
    <scope>NUCLEOTIDE SEQUENCE [LARGE SCALE GENOMIC DNA]</scope>
    <source>
        <strain evidence="1 2">Zb18110</strain>
    </source>
</reference>